<proteinExistence type="predicted"/>
<evidence type="ECO:0000313" key="1">
    <source>
        <dbReference type="EMBL" id="KAL2071104.1"/>
    </source>
</evidence>
<dbReference type="Proteomes" id="UP001595075">
    <property type="component" value="Unassembled WGS sequence"/>
</dbReference>
<evidence type="ECO:0000313" key="2">
    <source>
        <dbReference type="Proteomes" id="UP001595075"/>
    </source>
</evidence>
<sequence length="84" mass="9809">MEEIFIVLIFCIFFDLLHIPSKDGYIQMKQHRSPAIKSLPTPPPKRLHGAMMSIPPYIQFPTDIHLCLIARPDFQSQSLGYRRR</sequence>
<protein>
    <recommendedName>
        <fullName evidence="3">Secreted protein</fullName>
    </recommendedName>
</protein>
<dbReference type="EMBL" id="JAZHXI010000005">
    <property type="protein sequence ID" value="KAL2071104.1"/>
    <property type="molecule type" value="Genomic_DNA"/>
</dbReference>
<comment type="caution">
    <text evidence="1">The sequence shown here is derived from an EMBL/GenBank/DDBJ whole genome shotgun (WGS) entry which is preliminary data.</text>
</comment>
<reference evidence="1 2" key="1">
    <citation type="journal article" date="2024" name="Commun. Biol.">
        <title>Comparative genomic analysis of thermophilic fungi reveals convergent evolutionary adaptations and gene losses.</title>
        <authorList>
            <person name="Steindorff A.S."/>
            <person name="Aguilar-Pontes M.V."/>
            <person name="Robinson A.J."/>
            <person name="Andreopoulos B."/>
            <person name="LaButti K."/>
            <person name="Kuo A."/>
            <person name="Mondo S."/>
            <person name="Riley R."/>
            <person name="Otillar R."/>
            <person name="Haridas S."/>
            <person name="Lipzen A."/>
            <person name="Grimwood J."/>
            <person name="Schmutz J."/>
            <person name="Clum A."/>
            <person name="Reid I.D."/>
            <person name="Moisan M.C."/>
            <person name="Butler G."/>
            <person name="Nguyen T.T.M."/>
            <person name="Dewar K."/>
            <person name="Conant G."/>
            <person name="Drula E."/>
            <person name="Henrissat B."/>
            <person name="Hansel C."/>
            <person name="Singer S."/>
            <person name="Hutchinson M.I."/>
            <person name="de Vries R.P."/>
            <person name="Natvig D.O."/>
            <person name="Powell A.J."/>
            <person name="Tsang A."/>
            <person name="Grigoriev I.V."/>
        </authorList>
    </citation>
    <scope>NUCLEOTIDE SEQUENCE [LARGE SCALE GENOMIC DNA]</scope>
    <source>
        <strain evidence="1 2">CBS 494.80</strain>
    </source>
</reference>
<keyword evidence="2" id="KW-1185">Reference proteome</keyword>
<gene>
    <name evidence="1" type="ORF">VTL71DRAFT_12339</name>
</gene>
<accession>A0ABR4CPX9</accession>
<organism evidence="1 2">
    <name type="scientific">Oculimacula yallundae</name>
    <dbReference type="NCBI Taxonomy" id="86028"/>
    <lineage>
        <taxon>Eukaryota</taxon>
        <taxon>Fungi</taxon>
        <taxon>Dikarya</taxon>
        <taxon>Ascomycota</taxon>
        <taxon>Pezizomycotina</taxon>
        <taxon>Leotiomycetes</taxon>
        <taxon>Helotiales</taxon>
        <taxon>Ploettnerulaceae</taxon>
        <taxon>Oculimacula</taxon>
    </lineage>
</organism>
<name>A0ABR4CPX9_9HELO</name>
<evidence type="ECO:0008006" key="3">
    <source>
        <dbReference type="Google" id="ProtNLM"/>
    </source>
</evidence>